<evidence type="ECO:0000259" key="4">
    <source>
        <dbReference type="Pfam" id="PF02275"/>
    </source>
</evidence>
<dbReference type="AlphaFoldDB" id="A0A0D2DQB4"/>
<reference evidence="5 6" key="1">
    <citation type="submission" date="2015-01" db="EMBL/GenBank/DDBJ databases">
        <title>The Genome Sequence of Exophiala oligosperma CBS72588.</title>
        <authorList>
            <consortium name="The Broad Institute Genomics Platform"/>
            <person name="Cuomo C."/>
            <person name="de Hoog S."/>
            <person name="Gorbushina A."/>
            <person name="Stielow B."/>
            <person name="Teixiera M."/>
            <person name="Abouelleil A."/>
            <person name="Chapman S.B."/>
            <person name="Priest M."/>
            <person name="Young S.K."/>
            <person name="Wortman J."/>
            <person name="Nusbaum C."/>
            <person name="Birren B."/>
        </authorList>
    </citation>
    <scope>NUCLEOTIDE SEQUENCE [LARGE SCALE GENOMIC DNA]</scope>
    <source>
        <strain evidence="5 6">CBS 72588</strain>
    </source>
</reference>
<keyword evidence="3" id="KW-0732">Signal</keyword>
<dbReference type="InterPro" id="IPR029055">
    <property type="entry name" value="Ntn_hydrolases_N"/>
</dbReference>
<evidence type="ECO:0000256" key="3">
    <source>
        <dbReference type="SAM" id="SignalP"/>
    </source>
</evidence>
<dbReference type="Proteomes" id="UP000053342">
    <property type="component" value="Unassembled WGS sequence"/>
</dbReference>
<gene>
    <name evidence="5" type="ORF">PV06_03152</name>
</gene>
<feature type="signal peptide" evidence="3">
    <location>
        <begin position="1"/>
        <end position="23"/>
    </location>
</feature>
<evidence type="ECO:0000256" key="1">
    <source>
        <dbReference type="ARBA" id="ARBA00006625"/>
    </source>
</evidence>
<proteinExistence type="inferred from homology"/>
<dbReference type="InterPro" id="IPR029132">
    <property type="entry name" value="CBAH/NAAA_C"/>
</dbReference>
<accession>A0A0D2DQB4</accession>
<dbReference type="SUPFAM" id="SSF56235">
    <property type="entry name" value="N-terminal nucleophile aminohydrolases (Ntn hydrolases)"/>
    <property type="match status" value="1"/>
</dbReference>
<protein>
    <recommendedName>
        <fullName evidence="4">Choloylglycine hydrolase/NAAA C-terminal domain-containing protein</fullName>
    </recommendedName>
</protein>
<dbReference type="PANTHER" id="PTHR35527">
    <property type="entry name" value="CHOLOYLGLYCINE HYDROLASE"/>
    <property type="match status" value="1"/>
</dbReference>
<dbReference type="Pfam" id="PF02275">
    <property type="entry name" value="CBAH"/>
    <property type="match status" value="1"/>
</dbReference>
<dbReference type="InterPro" id="IPR052193">
    <property type="entry name" value="Peptidase_C59"/>
</dbReference>
<feature type="chain" id="PRO_5002240616" description="Choloylglycine hydrolase/NAAA C-terminal domain-containing protein" evidence="3">
    <location>
        <begin position="24"/>
        <end position="361"/>
    </location>
</feature>
<evidence type="ECO:0000313" key="6">
    <source>
        <dbReference type="Proteomes" id="UP000053342"/>
    </source>
</evidence>
<dbReference type="PANTHER" id="PTHR35527:SF2">
    <property type="entry name" value="HYDROLASE"/>
    <property type="match status" value="1"/>
</dbReference>
<dbReference type="GO" id="GO:0016787">
    <property type="term" value="F:hydrolase activity"/>
    <property type="evidence" value="ECO:0007669"/>
    <property type="project" value="UniProtKB-KW"/>
</dbReference>
<dbReference type="EMBL" id="KN847334">
    <property type="protein sequence ID" value="KIW44700.1"/>
    <property type="molecule type" value="Genomic_DNA"/>
</dbReference>
<dbReference type="Gene3D" id="3.60.60.10">
    <property type="entry name" value="Penicillin V Acylase, Chain A"/>
    <property type="match status" value="1"/>
</dbReference>
<keyword evidence="6" id="KW-1185">Reference proteome</keyword>
<comment type="similarity">
    <text evidence="1">Belongs to the peptidase C59 family.</text>
</comment>
<organism evidence="5 6">
    <name type="scientific">Exophiala oligosperma</name>
    <dbReference type="NCBI Taxonomy" id="215243"/>
    <lineage>
        <taxon>Eukaryota</taxon>
        <taxon>Fungi</taxon>
        <taxon>Dikarya</taxon>
        <taxon>Ascomycota</taxon>
        <taxon>Pezizomycotina</taxon>
        <taxon>Eurotiomycetes</taxon>
        <taxon>Chaetothyriomycetidae</taxon>
        <taxon>Chaetothyriales</taxon>
        <taxon>Herpotrichiellaceae</taxon>
        <taxon>Exophiala</taxon>
    </lineage>
</organism>
<dbReference type="OrthoDB" id="63199at2759"/>
<keyword evidence="2" id="KW-0378">Hydrolase</keyword>
<evidence type="ECO:0000256" key="2">
    <source>
        <dbReference type="ARBA" id="ARBA00022801"/>
    </source>
</evidence>
<dbReference type="GeneID" id="27355226"/>
<sequence length="361" mass="39559">MMLSSLSFTLSVLIGSLVAQTWACSRVTYNSGPNDNNRMIVGRSMDWFMTTNASIWAFPPGMQRNGNVGTNSLNWTSKYGSVVTAMYYQATVDGMNSQGLTGNFLYLSDSNYGQRDESIPGLSVGAWLQYFLDNYATVDEAVKDLYTASGRGKFQIVSTEVIPGTPSVGHVSLADASGDNLIMEYLDGVLTIHHGKQYTVMTNQPPYDQQLAINAYWLPIGNQSLPGTRRPADRFARLSYYNNVTVEVNDPEQAVAVAASMIRAVSVPFSPSLPGQPNVASTLWRTYSDTQALRYYYESSTLPMFFWVDLPSMNLSNNNTPVKVLQLLDVNPETRVGNMGSSFVNSAPFTFLTSAGGNSTT</sequence>
<feature type="domain" description="Choloylglycine hydrolase/NAAA C-terminal" evidence="4">
    <location>
        <begin position="24"/>
        <end position="318"/>
    </location>
</feature>
<dbReference type="CDD" id="cd01902">
    <property type="entry name" value="Ntn_CGH"/>
    <property type="match status" value="1"/>
</dbReference>
<name>A0A0D2DQB4_9EURO</name>
<evidence type="ECO:0000313" key="5">
    <source>
        <dbReference type="EMBL" id="KIW44700.1"/>
    </source>
</evidence>
<dbReference type="HOGENOM" id="CLU_045206_0_1_1"/>
<dbReference type="RefSeq" id="XP_016264916.1">
    <property type="nucleotide sequence ID" value="XM_016403911.1"/>
</dbReference>
<dbReference type="VEuPathDB" id="FungiDB:PV06_03152"/>